<sequence>MQLFSCAFIVTNSWLGVAGGFSTGLTVGGSATVIYGLIIVAIFNVAIVVSLGELVSSMPNAGGQYYWAMKLAPQRLSRVSAYICGICNLLGGLTGTSSGAVASAYIEIQAWHVVLLSIAMILATCGFNFNESVITKTVVIGLWFCLTACFAITIVPAAVSKEHSGPDFIFNSTENSSGWSSPGMAFLVGMINANYAFGLIDSGVHMAEEIPSPEKNVPKALLMAVVIGFVTAWPLACALIDCAVDIERITATSTGL</sequence>
<evidence type="ECO:0000313" key="8">
    <source>
        <dbReference type="Proteomes" id="UP001152049"/>
    </source>
</evidence>
<dbReference type="Pfam" id="PF13520">
    <property type="entry name" value="AA_permease_2"/>
    <property type="match status" value="1"/>
</dbReference>
<evidence type="ECO:0000313" key="7">
    <source>
        <dbReference type="EMBL" id="KAJ4252754.1"/>
    </source>
</evidence>
<name>A0A9W8VCX4_9HYPO</name>
<keyword evidence="5 6" id="KW-0472">Membrane</keyword>
<keyword evidence="3 6" id="KW-0812">Transmembrane</keyword>
<evidence type="ECO:0000256" key="5">
    <source>
        <dbReference type="ARBA" id="ARBA00023136"/>
    </source>
</evidence>
<evidence type="ECO:0000256" key="2">
    <source>
        <dbReference type="ARBA" id="ARBA00022448"/>
    </source>
</evidence>
<dbReference type="AlphaFoldDB" id="A0A9W8VCX4"/>
<accession>A0A9W8VCX4</accession>
<keyword evidence="4 6" id="KW-1133">Transmembrane helix</keyword>
<protein>
    <recommendedName>
        <fullName evidence="9">Choline transport protein</fullName>
    </recommendedName>
</protein>
<dbReference type="EMBL" id="JAOQAZ010000025">
    <property type="protein sequence ID" value="KAJ4252754.1"/>
    <property type="molecule type" value="Genomic_DNA"/>
</dbReference>
<evidence type="ECO:0008006" key="9">
    <source>
        <dbReference type="Google" id="ProtNLM"/>
    </source>
</evidence>
<dbReference type="OrthoDB" id="2417308at2759"/>
<dbReference type="GO" id="GO:0016020">
    <property type="term" value="C:membrane"/>
    <property type="evidence" value="ECO:0007669"/>
    <property type="project" value="UniProtKB-SubCell"/>
</dbReference>
<feature type="transmembrane region" description="Helical" evidence="6">
    <location>
        <begin position="34"/>
        <end position="58"/>
    </location>
</feature>
<feature type="transmembrane region" description="Helical" evidence="6">
    <location>
        <begin position="79"/>
        <end position="102"/>
    </location>
</feature>
<feature type="transmembrane region" description="Helical" evidence="6">
    <location>
        <begin position="139"/>
        <end position="159"/>
    </location>
</feature>
<evidence type="ECO:0000256" key="6">
    <source>
        <dbReference type="SAM" id="Phobius"/>
    </source>
</evidence>
<evidence type="ECO:0000256" key="3">
    <source>
        <dbReference type="ARBA" id="ARBA00022692"/>
    </source>
</evidence>
<evidence type="ECO:0000256" key="1">
    <source>
        <dbReference type="ARBA" id="ARBA00004141"/>
    </source>
</evidence>
<dbReference type="GO" id="GO:0022857">
    <property type="term" value="F:transmembrane transporter activity"/>
    <property type="evidence" value="ECO:0007669"/>
    <property type="project" value="InterPro"/>
</dbReference>
<keyword evidence="8" id="KW-1185">Reference proteome</keyword>
<feature type="transmembrane region" description="Helical" evidence="6">
    <location>
        <begin position="220"/>
        <end position="236"/>
    </location>
</feature>
<feature type="transmembrane region" description="Helical" evidence="6">
    <location>
        <begin position="108"/>
        <end position="127"/>
    </location>
</feature>
<dbReference type="PANTHER" id="PTHR45649">
    <property type="entry name" value="AMINO-ACID PERMEASE BAT1"/>
    <property type="match status" value="1"/>
</dbReference>
<comment type="caution">
    <text evidence="7">The sequence shown here is derived from an EMBL/GenBank/DDBJ whole genome shotgun (WGS) entry which is preliminary data.</text>
</comment>
<dbReference type="InterPro" id="IPR002293">
    <property type="entry name" value="AA/rel_permease1"/>
</dbReference>
<dbReference type="Proteomes" id="UP001152049">
    <property type="component" value="Unassembled WGS sequence"/>
</dbReference>
<evidence type="ECO:0000256" key="4">
    <source>
        <dbReference type="ARBA" id="ARBA00022989"/>
    </source>
</evidence>
<keyword evidence="2" id="KW-0813">Transport</keyword>
<organism evidence="7 8">
    <name type="scientific">Fusarium torreyae</name>
    <dbReference type="NCBI Taxonomy" id="1237075"/>
    <lineage>
        <taxon>Eukaryota</taxon>
        <taxon>Fungi</taxon>
        <taxon>Dikarya</taxon>
        <taxon>Ascomycota</taxon>
        <taxon>Pezizomycotina</taxon>
        <taxon>Sordariomycetes</taxon>
        <taxon>Hypocreomycetidae</taxon>
        <taxon>Hypocreales</taxon>
        <taxon>Nectriaceae</taxon>
        <taxon>Fusarium</taxon>
    </lineage>
</organism>
<comment type="subcellular location">
    <subcellularLocation>
        <location evidence="1">Membrane</location>
        <topology evidence="1">Multi-pass membrane protein</topology>
    </subcellularLocation>
</comment>
<reference evidence="7" key="1">
    <citation type="submission" date="2022-09" db="EMBL/GenBank/DDBJ databases">
        <title>Fusarium specimens isolated from Avocado Roots.</title>
        <authorList>
            <person name="Stajich J."/>
            <person name="Roper C."/>
            <person name="Heimlech-Rivalta G."/>
        </authorList>
    </citation>
    <scope>NUCLEOTIDE SEQUENCE</scope>
    <source>
        <strain evidence="7">CF00136</strain>
    </source>
</reference>
<proteinExistence type="predicted"/>
<dbReference type="Gene3D" id="1.20.1740.10">
    <property type="entry name" value="Amino acid/polyamine transporter I"/>
    <property type="match status" value="1"/>
</dbReference>
<dbReference type="PANTHER" id="PTHR45649:SF7">
    <property type="entry name" value="CHOLINE TRANSPORT PROTEIN"/>
    <property type="match status" value="1"/>
</dbReference>
<gene>
    <name evidence="7" type="ORF">NW762_010660</name>
</gene>